<proteinExistence type="predicted"/>
<dbReference type="Proteomes" id="UP001152300">
    <property type="component" value="Unassembled WGS sequence"/>
</dbReference>
<reference evidence="1" key="1">
    <citation type="submission" date="2022-11" db="EMBL/GenBank/DDBJ databases">
        <title>Genome Resource of Sclerotinia nivalis Strain SnTB1, a Plant Pathogen Isolated from American Ginseng.</title>
        <authorList>
            <person name="Fan S."/>
        </authorList>
    </citation>
    <scope>NUCLEOTIDE SEQUENCE</scope>
    <source>
        <strain evidence="1">SnTB1</strain>
    </source>
</reference>
<dbReference type="EMBL" id="JAPEIS010000014">
    <property type="protein sequence ID" value="KAJ8060015.1"/>
    <property type="molecule type" value="Genomic_DNA"/>
</dbReference>
<accession>A0A9X0DEY9</accession>
<evidence type="ECO:0000313" key="2">
    <source>
        <dbReference type="Proteomes" id="UP001152300"/>
    </source>
</evidence>
<sequence length="76" mass="8179">MKMPRGLKFIDNLNVVSTANPPLQAVDLVGGAIIMIPHHWAQLAGTGVQAIAKLGTVSKSRTDTYMQNVNAKFFSP</sequence>
<gene>
    <name evidence="1" type="ORF">OCU04_011626</name>
</gene>
<evidence type="ECO:0000313" key="1">
    <source>
        <dbReference type="EMBL" id="KAJ8060015.1"/>
    </source>
</evidence>
<dbReference type="AlphaFoldDB" id="A0A9X0DEY9"/>
<comment type="caution">
    <text evidence="1">The sequence shown here is derived from an EMBL/GenBank/DDBJ whole genome shotgun (WGS) entry which is preliminary data.</text>
</comment>
<protein>
    <submittedName>
        <fullName evidence="1">Uncharacterized protein</fullName>
    </submittedName>
</protein>
<name>A0A9X0DEY9_9HELO</name>
<keyword evidence="2" id="KW-1185">Reference proteome</keyword>
<dbReference type="OrthoDB" id="3068835at2759"/>
<organism evidence="1 2">
    <name type="scientific">Sclerotinia nivalis</name>
    <dbReference type="NCBI Taxonomy" id="352851"/>
    <lineage>
        <taxon>Eukaryota</taxon>
        <taxon>Fungi</taxon>
        <taxon>Dikarya</taxon>
        <taxon>Ascomycota</taxon>
        <taxon>Pezizomycotina</taxon>
        <taxon>Leotiomycetes</taxon>
        <taxon>Helotiales</taxon>
        <taxon>Sclerotiniaceae</taxon>
        <taxon>Sclerotinia</taxon>
    </lineage>
</organism>